<dbReference type="InterPro" id="IPR002937">
    <property type="entry name" value="Amino_oxidase"/>
</dbReference>
<accession>A0AAN7L0I6</accession>
<gene>
    <name evidence="3" type="ORF">SAY86_005148</name>
</gene>
<comment type="similarity">
    <text evidence="1">Belongs to the flavin monoamine oxidase family.</text>
</comment>
<dbReference type="PANTHER" id="PTHR10742">
    <property type="entry name" value="FLAVIN MONOAMINE OXIDASE"/>
    <property type="match status" value="1"/>
</dbReference>
<comment type="caution">
    <text evidence="3">The sequence shown here is derived from an EMBL/GenBank/DDBJ whole genome shotgun (WGS) entry which is preliminary data.</text>
</comment>
<dbReference type="EMBL" id="JAXQNO010000018">
    <property type="protein sequence ID" value="KAK4776460.1"/>
    <property type="molecule type" value="Genomic_DNA"/>
</dbReference>
<evidence type="ECO:0000313" key="3">
    <source>
        <dbReference type="EMBL" id="KAK4776460.1"/>
    </source>
</evidence>
<name>A0AAN7L0I6_TRANT</name>
<feature type="domain" description="Amine oxidase" evidence="2">
    <location>
        <begin position="15"/>
        <end position="64"/>
    </location>
</feature>
<dbReference type="InterPro" id="IPR050281">
    <property type="entry name" value="Flavin_monoamine_oxidase"/>
</dbReference>
<dbReference type="InterPro" id="IPR036188">
    <property type="entry name" value="FAD/NAD-bd_sf"/>
</dbReference>
<sequence>MPPAEAVTQVIQILKVRASGDDYDILAESVGDDRLFFVGEATTRRYPANMHGSFLTGLREAANMAQYAHARRSRIRIGRSPSKNVHCYASLLKDLFREPDLEFGSFTVIFCQKNPNP</sequence>
<dbReference type="AlphaFoldDB" id="A0AAN7L0I6"/>
<dbReference type="Proteomes" id="UP001346149">
    <property type="component" value="Unassembled WGS sequence"/>
</dbReference>
<dbReference type="Gene3D" id="3.50.50.60">
    <property type="entry name" value="FAD/NAD(P)-binding domain"/>
    <property type="match status" value="1"/>
</dbReference>
<dbReference type="GO" id="GO:0016491">
    <property type="term" value="F:oxidoreductase activity"/>
    <property type="evidence" value="ECO:0007669"/>
    <property type="project" value="InterPro"/>
</dbReference>
<evidence type="ECO:0000259" key="2">
    <source>
        <dbReference type="Pfam" id="PF01593"/>
    </source>
</evidence>
<dbReference type="PANTHER" id="PTHR10742:SF260">
    <property type="entry name" value="PROTEIN FLOWERING LOCUS D"/>
    <property type="match status" value="1"/>
</dbReference>
<evidence type="ECO:0000256" key="1">
    <source>
        <dbReference type="ARBA" id="ARBA00005995"/>
    </source>
</evidence>
<protein>
    <recommendedName>
        <fullName evidence="2">Amine oxidase domain-containing protein</fullName>
    </recommendedName>
</protein>
<keyword evidence="4" id="KW-1185">Reference proteome</keyword>
<proteinExistence type="inferred from homology"/>
<organism evidence="3 4">
    <name type="scientific">Trapa natans</name>
    <name type="common">Water chestnut</name>
    <dbReference type="NCBI Taxonomy" id="22666"/>
    <lineage>
        <taxon>Eukaryota</taxon>
        <taxon>Viridiplantae</taxon>
        <taxon>Streptophyta</taxon>
        <taxon>Embryophyta</taxon>
        <taxon>Tracheophyta</taxon>
        <taxon>Spermatophyta</taxon>
        <taxon>Magnoliopsida</taxon>
        <taxon>eudicotyledons</taxon>
        <taxon>Gunneridae</taxon>
        <taxon>Pentapetalae</taxon>
        <taxon>rosids</taxon>
        <taxon>malvids</taxon>
        <taxon>Myrtales</taxon>
        <taxon>Lythraceae</taxon>
        <taxon>Trapa</taxon>
    </lineage>
</organism>
<dbReference type="Pfam" id="PF01593">
    <property type="entry name" value="Amino_oxidase"/>
    <property type="match status" value="1"/>
</dbReference>
<reference evidence="3 4" key="1">
    <citation type="journal article" date="2023" name="Hortic Res">
        <title>Pangenome of water caltrop reveals structural variations and asymmetric subgenome divergence after allopolyploidization.</title>
        <authorList>
            <person name="Zhang X."/>
            <person name="Chen Y."/>
            <person name="Wang L."/>
            <person name="Yuan Y."/>
            <person name="Fang M."/>
            <person name="Shi L."/>
            <person name="Lu R."/>
            <person name="Comes H.P."/>
            <person name="Ma Y."/>
            <person name="Chen Y."/>
            <person name="Huang G."/>
            <person name="Zhou Y."/>
            <person name="Zheng Z."/>
            <person name="Qiu Y."/>
        </authorList>
    </citation>
    <scope>NUCLEOTIDE SEQUENCE [LARGE SCALE GENOMIC DNA]</scope>
    <source>
        <strain evidence="3">F231</strain>
    </source>
</reference>
<dbReference type="SUPFAM" id="SSF51905">
    <property type="entry name" value="FAD/NAD(P)-binding domain"/>
    <property type="match status" value="1"/>
</dbReference>
<evidence type="ECO:0000313" key="4">
    <source>
        <dbReference type="Proteomes" id="UP001346149"/>
    </source>
</evidence>